<feature type="compositionally biased region" description="Polar residues" evidence="1">
    <location>
        <begin position="1"/>
        <end position="11"/>
    </location>
</feature>
<proteinExistence type="predicted"/>
<organism evidence="2 3">
    <name type="scientific">Henningerozyma blattae (strain ATCC 34711 / CBS 6284 / DSM 70876 / NBRC 10599 / NRRL Y-10934 / UCD 77-7)</name>
    <name type="common">Yeast</name>
    <name type="synonym">Tetrapisispora blattae</name>
    <dbReference type="NCBI Taxonomy" id="1071380"/>
    <lineage>
        <taxon>Eukaryota</taxon>
        <taxon>Fungi</taxon>
        <taxon>Dikarya</taxon>
        <taxon>Ascomycota</taxon>
        <taxon>Saccharomycotina</taxon>
        <taxon>Saccharomycetes</taxon>
        <taxon>Saccharomycetales</taxon>
        <taxon>Saccharomycetaceae</taxon>
        <taxon>Henningerozyma</taxon>
    </lineage>
</organism>
<feature type="compositionally biased region" description="Basic and acidic residues" evidence="1">
    <location>
        <begin position="26"/>
        <end position="38"/>
    </location>
</feature>
<dbReference type="eggNOG" id="ENOG502QSDX">
    <property type="taxonomic scope" value="Eukaryota"/>
</dbReference>
<reference evidence="2 3" key="1">
    <citation type="journal article" date="2011" name="Proc. Natl. Acad. Sci. U.S.A.">
        <title>Evolutionary erosion of yeast sex chromosomes by mating-type switching accidents.</title>
        <authorList>
            <person name="Gordon J.L."/>
            <person name="Armisen D."/>
            <person name="Proux-Wera E."/>
            <person name="Oheigeartaigh S.S."/>
            <person name="Byrne K.P."/>
            <person name="Wolfe K.H."/>
        </authorList>
    </citation>
    <scope>NUCLEOTIDE SEQUENCE [LARGE SCALE GENOMIC DNA]</scope>
    <source>
        <strain evidence="3">ATCC 34711 / CBS 6284 / DSM 70876 / NBRC 10599 / NRRL Y-10934 / UCD 77-7</strain>
    </source>
</reference>
<evidence type="ECO:0000256" key="1">
    <source>
        <dbReference type="SAM" id="MobiDB-lite"/>
    </source>
</evidence>
<dbReference type="SUPFAM" id="SSF57850">
    <property type="entry name" value="RING/U-box"/>
    <property type="match status" value="1"/>
</dbReference>
<dbReference type="AlphaFoldDB" id="I2GWB4"/>
<feature type="region of interest" description="Disordered" evidence="1">
    <location>
        <begin position="119"/>
        <end position="140"/>
    </location>
</feature>
<dbReference type="KEGG" id="tbl:TBLA_0A06240"/>
<accession>I2GWB4</accession>
<dbReference type="RefSeq" id="XP_004177935.1">
    <property type="nucleotide sequence ID" value="XM_004177887.1"/>
</dbReference>
<dbReference type="Proteomes" id="UP000002866">
    <property type="component" value="Chromosome 1"/>
</dbReference>
<dbReference type="FunCoup" id="I2GWB4">
    <property type="interactions" value="253"/>
</dbReference>
<dbReference type="OMA" id="FIGMINK"/>
<feature type="compositionally biased region" description="Low complexity" evidence="1">
    <location>
        <begin position="82"/>
        <end position="96"/>
    </location>
</feature>
<keyword evidence="3" id="KW-1185">Reference proteome</keyword>
<evidence type="ECO:0000313" key="2">
    <source>
        <dbReference type="EMBL" id="CCH58416.1"/>
    </source>
</evidence>
<dbReference type="InParanoid" id="I2GWB4"/>
<evidence type="ECO:0000313" key="3">
    <source>
        <dbReference type="Proteomes" id="UP000002866"/>
    </source>
</evidence>
<protein>
    <submittedName>
        <fullName evidence="2">Uncharacterized protein</fullName>
    </submittedName>
</protein>
<dbReference type="STRING" id="1071380.I2GWB4"/>
<gene>
    <name evidence="2" type="primary">TBLA0A06240</name>
    <name evidence="2" type="ORF">TBLA_0A06240</name>
</gene>
<dbReference type="OrthoDB" id="299997at2759"/>
<dbReference type="HOGENOM" id="CLU_341046_0_0_1"/>
<dbReference type="GeneID" id="14493323"/>
<sequence length="845" mass="95418">MQLNLKTPTKFHSSKKLHTPPSVQNDPEKQNKQPRLLERIPSLRKKSLDFSTILEKESVPEPIIFSPTTRKRMAKRKNLPEPLNLTKPLSPPLSSKKSSHSSKALMKNNLLKTEQTGLNSPFQLSSSSTQNSIHSSTPTRSTKGINLTNILLTEPLDKDAAFILEHSKKRSNSIYSFGNESMHSRNTSTFSSSGLRKFVTEQCCLCNENLTSSFAGEKAIELACDHVCHFDCYSLSLSSISIDNTYPICSICNITTKPKDEDIFQNLTSRIISKAHTLEHSTKSIVEQFVEMNSNSYLMLRDNFTPKDQIIKTADLTNNGFKAPLLSINEEEFSPAVTVSSNHVSNSVFDESYSFIDYKDSRSCLSSDTMDDLLSTPLKFNSAGKNKNNTSYFQITYNSKKPFLTIKTPINIKNVDQEKLRDNINANKYLTTLVGMQNDDVLLFDKVAYSTDGSQWQYNCIAILFKSVIILYDIVLSSIEGKIPLTNISNISKLNNKTLLMDVMSTALPEVYFYFDCKQNSHILEKWKYCIKNIKKLKTKTSLQLTETAWDIIPKSDVEKQADNKEELASANKKELASANKKELASANKESVSLKPKWEDFNVSTKLQFIVCINLSSSKKMNQEEYFGNIIKNIRAIINNLKDEDQLGLVTIGKDGAGNVGKFGTFVGTIDKNWDGWEDVINSISSVNQSIFSTKQEALDKTLEVCYRLNMRSMILNPEDYKKHILLFGDFDSNNLNKSLSSLGRILVNEKSYDISAINPDSSCESEIISLIEKCHKNNFRNISLSIRGDILPLKDMCVGETQELNLKNILKIEGIDEKINATISWTHDEHDKSLRKEEIIEIMI</sequence>
<feature type="compositionally biased region" description="Low complexity" evidence="1">
    <location>
        <begin position="119"/>
        <end position="138"/>
    </location>
</feature>
<name>I2GWB4_HENB6</name>
<dbReference type="EMBL" id="HE806316">
    <property type="protein sequence ID" value="CCH58416.1"/>
    <property type="molecule type" value="Genomic_DNA"/>
</dbReference>
<feature type="region of interest" description="Disordered" evidence="1">
    <location>
        <begin position="1"/>
        <end position="39"/>
    </location>
</feature>
<feature type="region of interest" description="Disordered" evidence="1">
    <location>
        <begin position="65"/>
        <end position="103"/>
    </location>
</feature>